<feature type="domain" description="CCHC-type" evidence="2">
    <location>
        <begin position="72"/>
        <end position="86"/>
    </location>
</feature>
<dbReference type="Pfam" id="PF00098">
    <property type="entry name" value="zf-CCHC"/>
    <property type="match status" value="2"/>
</dbReference>
<gene>
    <name evidence="3" type="ORF">OSB04_018903</name>
</gene>
<evidence type="ECO:0000313" key="3">
    <source>
        <dbReference type="EMBL" id="KAJ9546360.1"/>
    </source>
</evidence>
<dbReference type="SUPFAM" id="SSF57756">
    <property type="entry name" value="Retrovirus zinc finger-like domains"/>
    <property type="match status" value="1"/>
</dbReference>
<dbReference type="EMBL" id="JARYMX010000005">
    <property type="protein sequence ID" value="KAJ9546360.1"/>
    <property type="molecule type" value="Genomic_DNA"/>
</dbReference>
<evidence type="ECO:0000256" key="1">
    <source>
        <dbReference type="PROSITE-ProRule" id="PRU00047"/>
    </source>
</evidence>
<keyword evidence="1" id="KW-0863">Zinc-finger</keyword>
<dbReference type="InterPro" id="IPR001878">
    <property type="entry name" value="Znf_CCHC"/>
</dbReference>
<sequence>MFRYRGVLKTEIQEFVATSMCKTFDAMVEAEQEPVPVKKSKGQKSDGRKEFSGCPKCWKNHSGECRLPEPVCFKCGKPGHRSRECRVEPRTCFHCFQPGHIKPNCPQLVGVASTPAPTPLMITNGSTGKKSGSTTGGRGRVFQLTAEETETDVVIGVYPVNKKPALVLFDIKDFRLERDRSASSLAINLVVEEVWGCKVVYRGCSLVIHGIPLTIDLIPTPMSRIDVKVGERLNYIERPVVVLELKVKRLRIKEIVLVKVQWQHRKGSEWTWEPEAEMRERYPGLFSQTDFGDEILGMLVVVRGWYPPAPTIAGSGGGCPTDGGWCAGCGRVSAGDSRRCWYRCCCFNRRRWRRSDCVAPMVLLRATATPAWAGDGVELSAAVVVMRSEPGSRC</sequence>
<dbReference type="AlphaFoldDB" id="A0AA38SP88"/>
<dbReference type="GO" id="GO:0008270">
    <property type="term" value="F:zinc ion binding"/>
    <property type="evidence" value="ECO:0007669"/>
    <property type="project" value="UniProtKB-KW"/>
</dbReference>
<evidence type="ECO:0000259" key="2">
    <source>
        <dbReference type="PROSITE" id="PS50158"/>
    </source>
</evidence>
<keyword evidence="4" id="KW-1185">Reference proteome</keyword>
<dbReference type="SMART" id="SM00343">
    <property type="entry name" value="ZnF_C2HC"/>
    <property type="match status" value="2"/>
</dbReference>
<dbReference type="GO" id="GO:0003676">
    <property type="term" value="F:nucleic acid binding"/>
    <property type="evidence" value="ECO:0007669"/>
    <property type="project" value="InterPro"/>
</dbReference>
<dbReference type="PANTHER" id="PTHR23002">
    <property type="entry name" value="ZINC FINGER CCHC DOMAIN CONTAINING PROTEIN"/>
    <property type="match status" value="1"/>
</dbReference>
<comment type="caution">
    <text evidence="3">The sequence shown here is derived from an EMBL/GenBank/DDBJ whole genome shotgun (WGS) entry which is preliminary data.</text>
</comment>
<organism evidence="3 4">
    <name type="scientific">Centaurea solstitialis</name>
    <name type="common">yellow star-thistle</name>
    <dbReference type="NCBI Taxonomy" id="347529"/>
    <lineage>
        <taxon>Eukaryota</taxon>
        <taxon>Viridiplantae</taxon>
        <taxon>Streptophyta</taxon>
        <taxon>Embryophyta</taxon>
        <taxon>Tracheophyta</taxon>
        <taxon>Spermatophyta</taxon>
        <taxon>Magnoliopsida</taxon>
        <taxon>eudicotyledons</taxon>
        <taxon>Gunneridae</taxon>
        <taxon>Pentapetalae</taxon>
        <taxon>asterids</taxon>
        <taxon>campanulids</taxon>
        <taxon>Asterales</taxon>
        <taxon>Asteraceae</taxon>
        <taxon>Carduoideae</taxon>
        <taxon>Cardueae</taxon>
        <taxon>Centaureinae</taxon>
        <taxon>Centaurea</taxon>
    </lineage>
</organism>
<name>A0AA38SP88_9ASTR</name>
<dbReference type="Proteomes" id="UP001172457">
    <property type="component" value="Chromosome 5"/>
</dbReference>
<evidence type="ECO:0000313" key="4">
    <source>
        <dbReference type="Proteomes" id="UP001172457"/>
    </source>
</evidence>
<keyword evidence="1" id="KW-0479">Metal-binding</keyword>
<protein>
    <recommendedName>
        <fullName evidence="2">CCHC-type domain-containing protein</fullName>
    </recommendedName>
</protein>
<dbReference type="PROSITE" id="PS50158">
    <property type="entry name" value="ZF_CCHC"/>
    <property type="match status" value="2"/>
</dbReference>
<dbReference type="InterPro" id="IPR036875">
    <property type="entry name" value="Znf_CCHC_sf"/>
</dbReference>
<dbReference type="Pfam" id="PF08284">
    <property type="entry name" value="RVP_2"/>
    <property type="match status" value="1"/>
</dbReference>
<reference evidence="3" key="1">
    <citation type="submission" date="2023-03" db="EMBL/GenBank/DDBJ databases">
        <title>Chromosome-scale reference genome and RAD-based genetic map of yellow starthistle (Centaurea solstitialis) reveal putative structural variation and QTLs associated with invader traits.</title>
        <authorList>
            <person name="Reatini B."/>
            <person name="Cang F.A."/>
            <person name="Jiang Q."/>
            <person name="Mckibben M.T.W."/>
            <person name="Barker M.S."/>
            <person name="Rieseberg L.H."/>
            <person name="Dlugosch K.M."/>
        </authorList>
    </citation>
    <scope>NUCLEOTIDE SEQUENCE</scope>
    <source>
        <strain evidence="3">CAN-66</strain>
        <tissue evidence="3">Leaf</tissue>
    </source>
</reference>
<dbReference type="Gene3D" id="4.10.60.10">
    <property type="entry name" value="Zinc finger, CCHC-type"/>
    <property type="match status" value="1"/>
</dbReference>
<keyword evidence="1" id="KW-0862">Zinc</keyword>
<accession>A0AA38SP88</accession>
<dbReference type="InterPro" id="IPR051714">
    <property type="entry name" value="Znf_CCHC_NABP"/>
</dbReference>
<proteinExistence type="predicted"/>
<feature type="domain" description="CCHC-type" evidence="2">
    <location>
        <begin position="92"/>
        <end position="107"/>
    </location>
</feature>